<dbReference type="PANTHER" id="PTHR34597">
    <property type="entry name" value="SLR1661 PROTEIN"/>
    <property type="match status" value="1"/>
</dbReference>
<dbReference type="Pfam" id="PF03865">
    <property type="entry name" value="ShlB"/>
    <property type="match status" value="1"/>
</dbReference>
<evidence type="ECO:0000313" key="5">
    <source>
        <dbReference type="Proteomes" id="UP000298213"/>
    </source>
</evidence>
<evidence type="ECO:0000259" key="3">
    <source>
        <dbReference type="Pfam" id="PF03865"/>
    </source>
</evidence>
<name>A0A4Y8ZS20_9SPHN</name>
<proteinExistence type="predicted"/>
<comment type="caution">
    <text evidence="4">The sequence shown here is derived from an EMBL/GenBank/DDBJ whole genome shotgun (WGS) entry which is preliminary data.</text>
</comment>
<dbReference type="GO" id="GO:0098046">
    <property type="term" value="C:type V protein secretion system complex"/>
    <property type="evidence" value="ECO:0007669"/>
    <property type="project" value="TreeGrafter"/>
</dbReference>
<reference evidence="4 5" key="1">
    <citation type="submission" date="2019-03" db="EMBL/GenBank/DDBJ databases">
        <title>Genome sequence of Sphingomonas sp. 17J27-24.</title>
        <authorList>
            <person name="Kim M."/>
            <person name="Maeng S."/>
            <person name="Sathiyaraj S."/>
        </authorList>
    </citation>
    <scope>NUCLEOTIDE SEQUENCE [LARGE SCALE GENOMIC DNA]</scope>
    <source>
        <strain evidence="4 5">17J27-24</strain>
    </source>
</reference>
<feature type="chain" id="PRO_5021227131" evidence="2">
    <location>
        <begin position="24"/>
        <end position="587"/>
    </location>
</feature>
<dbReference type="InterPro" id="IPR005565">
    <property type="entry name" value="Hemolysn_activator_HlyB_C"/>
</dbReference>
<keyword evidence="2" id="KW-0732">Signal</keyword>
<dbReference type="Proteomes" id="UP000298213">
    <property type="component" value="Unassembled WGS sequence"/>
</dbReference>
<feature type="region of interest" description="Disordered" evidence="1">
    <location>
        <begin position="23"/>
        <end position="55"/>
    </location>
</feature>
<sequence>MLTGFARGVLLLTSALTSAAAAAQQVPPAETQRPSLPSREQIERTEQPDAQPDSTVRIDSRGAIAPMPCALETSPLRVTLTSVTFQDPSGNPLHPDLLRLLAPIGTGPAGEQPIAVVCTIRDQVNAALSDAGYVALAQIPGQQIESGNLTITIVSARIVEVRVLGDLGPYRRLLESRIEALRSLDPLNRRDAERILLLTGDVPGVDVRLALRAAGQGARPGDVIGELSVETQRAQVLANVQNFGSRQLGEWIASVRGEMYGITGLADRTFLAYSNSIDWEEIRVLQGGHDFALTDGGLRAGLRGSLAWSRPDILNLDLRSRSSIATFELSQQLARSLAVQVKVGGGLELLDQQTRIHQSGTAIPFTRDRLRVGFLRLDGESRFFAPTGEVSGLLAGYAEIRKGLDIFDASEQGVSRGGFSPSRFEGNPQAFVARAELIGEVRPSRYFTIAGQAFGQWANDPLLNLEEFSLGNFTYGRGYDPGSNGGDRAYAFRLEPRLRLPIDLPLNVELTGFYDDVHLRNLDAGTTERSRRLRSVGGGVRLIKSGLFVVDALYAHPLDRVLTTDDVKPRDRFLVSLTAQLYPWRSR</sequence>
<evidence type="ECO:0000313" key="4">
    <source>
        <dbReference type="EMBL" id="TFI58724.1"/>
    </source>
</evidence>
<dbReference type="EMBL" id="SPDV01000013">
    <property type="protein sequence ID" value="TFI58724.1"/>
    <property type="molecule type" value="Genomic_DNA"/>
</dbReference>
<organism evidence="4 5">
    <name type="scientific">Sphingomonas parva</name>
    <dbReference type="NCBI Taxonomy" id="2555898"/>
    <lineage>
        <taxon>Bacteria</taxon>
        <taxon>Pseudomonadati</taxon>
        <taxon>Pseudomonadota</taxon>
        <taxon>Alphaproteobacteria</taxon>
        <taxon>Sphingomonadales</taxon>
        <taxon>Sphingomonadaceae</taxon>
        <taxon>Sphingomonas</taxon>
    </lineage>
</organism>
<protein>
    <submittedName>
        <fullName evidence="4">ShlB/FhaC/HecB family hemolysin secretion/activation protein</fullName>
    </submittedName>
</protein>
<evidence type="ECO:0000256" key="1">
    <source>
        <dbReference type="SAM" id="MobiDB-lite"/>
    </source>
</evidence>
<dbReference type="GO" id="GO:0046819">
    <property type="term" value="P:protein secretion by the type V secretion system"/>
    <property type="evidence" value="ECO:0007669"/>
    <property type="project" value="TreeGrafter"/>
</dbReference>
<dbReference type="InterPro" id="IPR051544">
    <property type="entry name" value="TPS_OM_transporter"/>
</dbReference>
<dbReference type="RefSeq" id="WP_135085812.1">
    <property type="nucleotide sequence ID" value="NZ_SPDV01000013.1"/>
</dbReference>
<feature type="signal peptide" evidence="2">
    <location>
        <begin position="1"/>
        <end position="23"/>
    </location>
</feature>
<evidence type="ECO:0000256" key="2">
    <source>
        <dbReference type="SAM" id="SignalP"/>
    </source>
</evidence>
<dbReference type="GO" id="GO:0008320">
    <property type="term" value="F:protein transmembrane transporter activity"/>
    <property type="evidence" value="ECO:0007669"/>
    <property type="project" value="TreeGrafter"/>
</dbReference>
<dbReference type="Gene3D" id="2.40.160.50">
    <property type="entry name" value="membrane protein fhac: a member of the omp85/tpsb transporter family"/>
    <property type="match status" value="1"/>
</dbReference>
<dbReference type="AlphaFoldDB" id="A0A4Y8ZS20"/>
<gene>
    <name evidence="4" type="ORF">E2493_08835</name>
</gene>
<dbReference type="OrthoDB" id="7486497at2"/>
<keyword evidence="5" id="KW-1185">Reference proteome</keyword>
<feature type="domain" description="Haemolysin activator HlyB C-terminal" evidence="3">
    <location>
        <begin position="317"/>
        <end position="539"/>
    </location>
</feature>
<accession>A0A4Y8ZS20</accession>
<dbReference type="PANTHER" id="PTHR34597:SF3">
    <property type="entry name" value="OUTER MEMBRANE TRANSPORTER CDIB"/>
    <property type="match status" value="1"/>
</dbReference>